<dbReference type="Pfam" id="PF00460">
    <property type="entry name" value="Flg_bb_rod"/>
    <property type="match status" value="1"/>
</dbReference>
<dbReference type="GO" id="GO:0071978">
    <property type="term" value="P:bacterial-type flagellum-dependent swarming motility"/>
    <property type="evidence" value="ECO:0007669"/>
    <property type="project" value="TreeGrafter"/>
</dbReference>
<evidence type="ECO:0000259" key="7">
    <source>
        <dbReference type="Pfam" id="PF00460"/>
    </source>
</evidence>
<comment type="subcellular location">
    <subcellularLocation>
        <location evidence="1 6">Bacterial flagellum basal body</location>
    </subcellularLocation>
</comment>
<keyword evidence="9" id="KW-1185">Reference proteome</keyword>
<evidence type="ECO:0000256" key="3">
    <source>
        <dbReference type="ARBA" id="ARBA00014376"/>
    </source>
</evidence>
<keyword evidence="8" id="KW-0969">Cilium</keyword>
<dbReference type="InterPro" id="IPR006300">
    <property type="entry name" value="FlgB"/>
</dbReference>
<dbReference type="OrthoDB" id="9792068at2"/>
<dbReference type="NCBIfam" id="TIGR01396">
    <property type="entry name" value="FlgB"/>
    <property type="match status" value="1"/>
</dbReference>
<dbReference type="STRING" id="246786.GS18_0204780"/>
<evidence type="ECO:0000313" key="9">
    <source>
        <dbReference type="Proteomes" id="UP000028549"/>
    </source>
</evidence>
<organism evidence="8 9">
    <name type="scientific">Metabacillus indicus</name>
    <name type="common">Bacillus indicus</name>
    <dbReference type="NCBI Taxonomy" id="246786"/>
    <lineage>
        <taxon>Bacteria</taxon>
        <taxon>Bacillati</taxon>
        <taxon>Bacillota</taxon>
        <taxon>Bacilli</taxon>
        <taxon>Bacillales</taxon>
        <taxon>Bacillaceae</taxon>
        <taxon>Metabacillus</taxon>
    </lineage>
</organism>
<sequence length="130" mass="14402">MNFFSGTIHSLEQAVNRTALQQKMISHNIANTDTPGYKAKGISFKEALDSEQTKFEAIRTDARHLSFGRGHEAYNVIQKTGSAYQANGNNVDIDKEMSELAENQIYYNAVIERLGSKFNSLKTVIKGGNG</sequence>
<accession>A0A084H3T2</accession>
<evidence type="ECO:0000256" key="5">
    <source>
        <dbReference type="ARBA" id="ARBA00024934"/>
    </source>
</evidence>
<feature type="domain" description="Flagellar basal body rod protein N-terminal" evidence="7">
    <location>
        <begin position="12"/>
        <end position="38"/>
    </location>
</feature>
<comment type="similarity">
    <text evidence="2 6">Belongs to the flagella basal body rod proteins family.</text>
</comment>
<evidence type="ECO:0000313" key="8">
    <source>
        <dbReference type="EMBL" id="KEZ54244.1"/>
    </source>
</evidence>
<keyword evidence="8" id="KW-0282">Flagellum</keyword>
<dbReference type="GO" id="GO:0030694">
    <property type="term" value="C:bacterial-type flagellum basal body, rod"/>
    <property type="evidence" value="ECO:0007669"/>
    <property type="project" value="InterPro"/>
</dbReference>
<dbReference type="PANTHER" id="PTHR30435">
    <property type="entry name" value="FLAGELLAR PROTEIN"/>
    <property type="match status" value="1"/>
</dbReference>
<comment type="subunit">
    <text evidence="6">The basal body constitutes a major portion of the flagellar organelle and consists of a number of rings mounted on a central rod.</text>
</comment>
<dbReference type="AlphaFoldDB" id="A0A084H3T2"/>
<dbReference type="PIRSF" id="PIRSF002889">
    <property type="entry name" value="Rod_FlgB"/>
    <property type="match status" value="1"/>
</dbReference>
<name>A0A084H3T2_METID</name>
<evidence type="ECO:0000256" key="1">
    <source>
        <dbReference type="ARBA" id="ARBA00004117"/>
    </source>
</evidence>
<dbReference type="Proteomes" id="UP000028549">
    <property type="component" value="Unassembled WGS sequence"/>
</dbReference>
<protein>
    <recommendedName>
        <fullName evidence="3 6">Flagellar basal body rod protein FlgB</fullName>
    </recommendedName>
</protein>
<reference evidence="8 9" key="1">
    <citation type="journal article" date="2005" name="Int. J. Syst. Evol. Microbiol.">
        <title>Bacillus cibi sp. nov., isolated from jeotgal, a traditional Korean fermented seafood.</title>
        <authorList>
            <person name="Yoon J.H."/>
            <person name="Lee C.H."/>
            <person name="Oh T.K."/>
        </authorList>
    </citation>
    <scope>NUCLEOTIDE SEQUENCE [LARGE SCALE GENOMIC DNA]</scope>
    <source>
        <strain evidence="8 9">DSM 16189</strain>
    </source>
</reference>
<evidence type="ECO:0000256" key="6">
    <source>
        <dbReference type="PIRNR" id="PIRNR002889"/>
    </source>
</evidence>
<dbReference type="RefSeq" id="WP_029565598.1">
    <property type="nucleotide sequence ID" value="NZ_CP176757.1"/>
</dbReference>
<comment type="caution">
    <text evidence="8">The sequence shown here is derived from an EMBL/GenBank/DDBJ whole genome shotgun (WGS) entry which is preliminary data.</text>
</comment>
<dbReference type="InterPro" id="IPR001444">
    <property type="entry name" value="Flag_bb_rod_N"/>
</dbReference>
<evidence type="ECO:0000256" key="4">
    <source>
        <dbReference type="ARBA" id="ARBA00023143"/>
    </source>
</evidence>
<dbReference type="EMBL" id="JNVC02000001">
    <property type="protein sequence ID" value="KEZ54244.1"/>
    <property type="molecule type" value="Genomic_DNA"/>
</dbReference>
<comment type="function">
    <text evidence="5 6">Structural component of flagellum, the bacterial motility apparatus. Part of the rod structure of flagellar basal body.</text>
</comment>
<evidence type="ECO:0000256" key="2">
    <source>
        <dbReference type="ARBA" id="ARBA00009677"/>
    </source>
</evidence>
<keyword evidence="8" id="KW-0966">Cell projection</keyword>
<keyword evidence="4 6" id="KW-0975">Bacterial flagellum</keyword>
<dbReference type="PANTHER" id="PTHR30435:SF12">
    <property type="entry name" value="FLAGELLAR BASAL BODY ROD PROTEIN FLGB"/>
    <property type="match status" value="1"/>
</dbReference>
<gene>
    <name evidence="8" type="ORF">GS18_0204780</name>
</gene>
<proteinExistence type="inferred from homology"/>